<dbReference type="Proteomes" id="UP000194153">
    <property type="component" value="Unassembled WGS sequence"/>
</dbReference>
<evidence type="ECO:0000259" key="1">
    <source>
        <dbReference type="Pfam" id="PF07238"/>
    </source>
</evidence>
<keyword evidence="3" id="KW-1185">Reference proteome</keyword>
<sequence length="240" mass="26922">MGMEPYYYREDIRKSLKDDSAEIAAGFREIIKGGLRVQLKLVNYFKGLPISYPATPVDFTGTVLELDVHPQQAVALEQTGCTFVKCSYFDRPMLADVKDADVRRMMASLANFRFVEILAEQRVSLRLKLEPPCDAQIIGDAEPIDGKVLDISLGGVSIRASRPSYLREGKGALLKVMVPNLLQSGETQLELRSKVVAVAREEQGEVCRFSIESDPHVEGVISRFIFQRQVDLIRELKEQS</sequence>
<name>A0ABQ0MLM0_9BACT</name>
<accession>A0ABQ0MLM0</accession>
<reference evidence="2 3" key="1">
    <citation type="submission" date="2017-04" db="EMBL/GenBank/DDBJ databases">
        <authorList>
            <consortium name="Geobacter pelophilus Genome Sequencing"/>
            <person name="Aoyagi T."/>
            <person name="Koike H."/>
            <person name="Hori T."/>
        </authorList>
    </citation>
    <scope>NUCLEOTIDE SEQUENCE [LARGE SCALE GENOMIC DNA]</scope>
    <source>
        <strain evidence="2 3">Drf2</strain>
    </source>
</reference>
<dbReference type="InterPro" id="IPR009875">
    <property type="entry name" value="PilZ_domain"/>
</dbReference>
<gene>
    <name evidence="2" type="ORF">GPEL0_01r4012</name>
</gene>
<dbReference type="EMBL" id="BDQG01000001">
    <property type="protein sequence ID" value="GAW67918.1"/>
    <property type="molecule type" value="Genomic_DNA"/>
</dbReference>
<evidence type="ECO:0000313" key="2">
    <source>
        <dbReference type="EMBL" id="GAW67918.1"/>
    </source>
</evidence>
<comment type="caution">
    <text evidence="2">The sequence shown here is derived from an EMBL/GenBank/DDBJ whole genome shotgun (WGS) entry which is preliminary data.</text>
</comment>
<feature type="domain" description="PilZ" evidence="1">
    <location>
        <begin position="123"/>
        <end position="227"/>
    </location>
</feature>
<evidence type="ECO:0000313" key="3">
    <source>
        <dbReference type="Proteomes" id="UP000194153"/>
    </source>
</evidence>
<dbReference type="Gene3D" id="2.40.10.220">
    <property type="entry name" value="predicted glycosyltransferase like domains"/>
    <property type="match status" value="1"/>
</dbReference>
<reference evidence="3" key="2">
    <citation type="submission" date="2017-05" db="EMBL/GenBank/DDBJ databases">
        <title>Draft genome sequence of Geobacter pelophilus, a iron(III)-reducing bacteria.</title>
        <authorList>
            <person name="Aoyagi T."/>
            <person name="Koike H."/>
            <person name="Morita T."/>
            <person name="Sato Y."/>
            <person name="Habe H."/>
            <person name="Hori T."/>
        </authorList>
    </citation>
    <scope>NUCLEOTIDE SEQUENCE [LARGE SCALE GENOMIC DNA]</scope>
    <source>
        <strain evidence="3">Drf2</strain>
    </source>
</reference>
<protein>
    <submittedName>
        <fullName evidence="2">Pilus biosynthesis protein PilZ</fullName>
    </submittedName>
</protein>
<proteinExistence type="predicted"/>
<dbReference type="Pfam" id="PF07238">
    <property type="entry name" value="PilZ"/>
    <property type="match status" value="1"/>
</dbReference>
<organism evidence="2 3">
    <name type="scientific">Geoanaerobacter pelophilus</name>
    <dbReference type="NCBI Taxonomy" id="60036"/>
    <lineage>
        <taxon>Bacteria</taxon>
        <taxon>Pseudomonadati</taxon>
        <taxon>Thermodesulfobacteriota</taxon>
        <taxon>Desulfuromonadia</taxon>
        <taxon>Geobacterales</taxon>
        <taxon>Geobacteraceae</taxon>
        <taxon>Geoanaerobacter</taxon>
    </lineage>
</organism>